<evidence type="ECO:0000313" key="6">
    <source>
        <dbReference type="EMBL" id="OOM77170.1"/>
    </source>
</evidence>
<dbReference type="GO" id="GO:0016810">
    <property type="term" value="F:hydrolase activity, acting on carbon-nitrogen (but not peptide) bonds"/>
    <property type="evidence" value="ECO:0007669"/>
    <property type="project" value="InterPro"/>
</dbReference>
<dbReference type="InterPro" id="IPR018337">
    <property type="entry name" value="Cell_wall/Cho-bd_repeat"/>
</dbReference>
<reference evidence="6 7" key="1">
    <citation type="submission" date="2016-05" db="EMBL/GenBank/DDBJ databases">
        <title>Microbial solvent formation.</title>
        <authorList>
            <person name="Poehlein A."/>
            <person name="Montoya Solano J.D."/>
            <person name="Flitsch S."/>
            <person name="Krabben P."/>
            <person name="Duerre P."/>
            <person name="Daniel R."/>
        </authorList>
    </citation>
    <scope>NUCLEOTIDE SEQUENCE [LARGE SCALE GENOMIC DNA]</scope>
    <source>
        <strain evidence="6 7">DSM 2619</strain>
    </source>
</reference>
<dbReference type="GO" id="GO:0005576">
    <property type="term" value="C:extracellular region"/>
    <property type="evidence" value="ECO:0007669"/>
    <property type="project" value="UniProtKB-SubCell"/>
</dbReference>
<feature type="repeat" description="Cell wall-binding" evidence="4">
    <location>
        <begin position="286"/>
        <end position="305"/>
    </location>
</feature>
<dbReference type="Pfam" id="PF01522">
    <property type="entry name" value="Polysacc_deac_1"/>
    <property type="match status" value="1"/>
</dbReference>
<evidence type="ECO:0000256" key="4">
    <source>
        <dbReference type="PROSITE-ProRule" id="PRU00591"/>
    </source>
</evidence>
<keyword evidence="2" id="KW-0732">Signal</keyword>
<dbReference type="EMBL" id="LZZM01000154">
    <property type="protein sequence ID" value="OOM77170.1"/>
    <property type="molecule type" value="Genomic_DNA"/>
</dbReference>
<evidence type="ECO:0000256" key="2">
    <source>
        <dbReference type="ARBA" id="ARBA00022729"/>
    </source>
</evidence>
<proteinExistence type="predicted"/>
<dbReference type="GO" id="GO:0005975">
    <property type="term" value="P:carbohydrate metabolic process"/>
    <property type="evidence" value="ECO:0007669"/>
    <property type="project" value="InterPro"/>
</dbReference>
<protein>
    <submittedName>
        <fullName evidence="6">Polysaccharide deacetylase</fullName>
    </submittedName>
</protein>
<keyword evidence="7" id="KW-1185">Reference proteome</keyword>
<dbReference type="Gene3D" id="2.10.270.10">
    <property type="entry name" value="Cholin Binding"/>
    <property type="match status" value="1"/>
</dbReference>
<accession>A0A1S8TH92</accession>
<dbReference type="InterPro" id="IPR011330">
    <property type="entry name" value="Glyco_hydro/deAcase_b/a-brl"/>
</dbReference>
<dbReference type="CDD" id="cd10970">
    <property type="entry name" value="CE4_DAC_u1_6s"/>
    <property type="match status" value="1"/>
</dbReference>
<evidence type="ECO:0000259" key="5">
    <source>
        <dbReference type="PROSITE" id="PS51677"/>
    </source>
</evidence>
<dbReference type="InterPro" id="IPR051398">
    <property type="entry name" value="Polysacch_Deacetylase"/>
</dbReference>
<evidence type="ECO:0000256" key="3">
    <source>
        <dbReference type="ARBA" id="ARBA00022737"/>
    </source>
</evidence>
<dbReference type="AlphaFoldDB" id="A0A1S8TH92"/>
<dbReference type="STRING" id="29367.CLPUN_24850"/>
<comment type="caution">
    <text evidence="6">The sequence shown here is derived from an EMBL/GenBank/DDBJ whole genome shotgun (WGS) entry which is preliminary data.</text>
</comment>
<evidence type="ECO:0000313" key="7">
    <source>
        <dbReference type="Proteomes" id="UP000190890"/>
    </source>
</evidence>
<gene>
    <name evidence="6" type="ORF">CLPUN_24850</name>
</gene>
<feature type="domain" description="NodB homology" evidence="5">
    <location>
        <begin position="40"/>
        <end position="253"/>
    </location>
</feature>
<name>A0A1S8TH92_9CLOT</name>
<sequence length="325" mass="37851">MRHIKLIVMIFLIYLLTMQFQIEPALAVEMGFQKNTINSPSATIMFDDGEVEDYTIMYPYFKSKGIKGCSALISSQTGKNINYLNMYQINEMNNYGWDFLSHTTDHLDLTSLSVSDVNYQLKSSKDFYESKGIEISGLVYPFNNYNDNVVNEVKKYYSAAFGYYNGKELYNTNLLDNRYNIYRLMLEVPLATNKKIIDEAIRNNGWVVFMGHGHYYRSEIYADNSVWPGKWDNNLQKTKETIEYLLSKGVRIVTVKEALKEKACTKLGWNFYQNNWYYLKNDYSLANGWERIDNKWYYFHPSGQMAANITIEGYALDSSGAWISV</sequence>
<dbReference type="Gene3D" id="3.20.20.370">
    <property type="entry name" value="Glycoside hydrolase/deacetylase"/>
    <property type="match status" value="1"/>
</dbReference>
<comment type="subcellular location">
    <subcellularLocation>
        <location evidence="1">Secreted</location>
    </subcellularLocation>
</comment>
<organism evidence="6 7">
    <name type="scientific">Clostridium puniceum</name>
    <dbReference type="NCBI Taxonomy" id="29367"/>
    <lineage>
        <taxon>Bacteria</taxon>
        <taxon>Bacillati</taxon>
        <taxon>Bacillota</taxon>
        <taxon>Clostridia</taxon>
        <taxon>Eubacteriales</taxon>
        <taxon>Clostridiaceae</taxon>
        <taxon>Clostridium</taxon>
    </lineage>
</organism>
<dbReference type="PANTHER" id="PTHR34216">
    <property type="match status" value="1"/>
</dbReference>
<dbReference type="SUPFAM" id="SSF69360">
    <property type="entry name" value="Cell wall binding repeat"/>
    <property type="match status" value="1"/>
</dbReference>
<keyword evidence="3" id="KW-0677">Repeat</keyword>
<dbReference type="PROSITE" id="PS51170">
    <property type="entry name" value="CW"/>
    <property type="match status" value="1"/>
</dbReference>
<dbReference type="Pfam" id="PF19085">
    <property type="entry name" value="Choline_bind_2"/>
    <property type="match status" value="1"/>
</dbReference>
<dbReference type="SUPFAM" id="SSF88713">
    <property type="entry name" value="Glycoside hydrolase/deacetylase"/>
    <property type="match status" value="1"/>
</dbReference>
<dbReference type="PROSITE" id="PS51677">
    <property type="entry name" value="NODB"/>
    <property type="match status" value="1"/>
</dbReference>
<dbReference type="Proteomes" id="UP000190890">
    <property type="component" value="Unassembled WGS sequence"/>
</dbReference>
<dbReference type="PANTHER" id="PTHR34216:SF3">
    <property type="entry name" value="POLY-BETA-1,6-N-ACETYL-D-GLUCOSAMINE N-DEACETYLASE"/>
    <property type="match status" value="1"/>
</dbReference>
<dbReference type="OrthoDB" id="3648721at2"/>
<evidence type="ECO:0000256" key="1">
    <source>
        <dbReference type="ARBA" id="ARBA00004613"/>
    </source>
</evidence>
<dbReference type="InterPro" id="IPR002509">
    <property type="entry name" value="NODB_dom"/>
</dbReference>